<gene>
    <name evidence="15" type="ORF">HND93_07935</name>
</gene>
<dbReference type="InterPro" id="IPR003594">
    <property type="entry name" value="HATPase_dom"/>
</dbReference>
<dbReference type="Pfam" id="PF07568">
    <property type="entry name" value="HisKA_2"/>
    <property type="match status" value="1"/>
</dbReference>
<dbReference type="SMART" id="SM00387">
    <property type="entry name" value="HATPase_c"/>
    <property type="match status" value="1"/>
</dbReference>
<evidence type="ECO:0000256" key="7">
    <source>
        <dbReference type="ARBA" id="ARBA00022741"/>
    </source>
</evidence>
<proteinExistence type="predicted"/>
<keyword evidence="12 13" id="KW-0472">Membrane</keyword>
<protein>
    <recommendedName>
        <fullName evidence="3">histidine kinase</fullName>
        <ecNumber evidence="3">2.7.13.3</ecNumber>
    </recommendedName>
</protein>
<dbReference type="PRINTS" id="PR00344">
    <property type="entry name" value="BCTRLSENSOR"/>
</dbReference>
<evidence type="ECO:0000256" key="9">
    <source>
        <dbReference type="ARBA" id="ARBA00022840"/>
    </source>
</evidence>
<keyword evidence="9" id="KW-0067">ATP-binding</keyword>
<comment type="subcellular location">
    <subcellularLocation>
        <location evidence="2">Membrane</location>
        <topology evidence="2">Multi-pass membrane protein</topology>
    </subcellularLocation>
</comment>
<dbReference type="EMBL" id="JABFDB010000004">
    <property type="protein sequence ID" value="NYZ19638.1"/>
    <property type="molecule type" value="Genomic_DNA"/>
</dbReference>
<evidence type="ECO:0000256" key="8">
    <source>
        <dbReference type="ARBA" id="ARBA00022777"/>
    </source>
</evidence>
<dbReference type="SUPFAM" id="SSF55874">
    <property type="entry name" value="ATPase domain of HSP90 chaperone/DNA topoisomerase II/histidine kinase"/>
    <property type="match status" value="1"/>
</dbReference>
<dbReference type="PROSITE" id="PS50109">
    <property type="entry name" value="HIS_KIN"/>
    <property type="match status" value="1"/>
</dbReference>
<dbReference type="Pfam" id="PF02518">
    <property type="entry name" value="HATPase_c"/>
    <property type="match status" value="1"/>
</dbReference>
<dbReference type="InterPro" id="IPR005467">
    <property type="entry name" value="His_kinase_dom"/>
</dbReference>
<evidence type="ECO:0000259" key="14">
    <source>
        <dbReference type="PROSITE" id="PS50109"/>
    </source>
</evidence>
<evidence type="ECO:0000313" key="16">
    <source>
        <dbReference type="Proteomes" id="UP000584642"/>
    </source>
</evidence>
<keyword evidence="6 13" id="KW-0812">Transmembrane</keyword>
<dbReference type="InterPro" id="IPR038318">
    <property type="entry name" value="KdpD_sf"/>
</dbReference>
<evidence type="ECO:0000256" key="6">
    <source>
        <dbReference type="ARBA" id="ARBA00022692"/>
    </source>
</evidence>
<feature type="transmembrane region" description="Helical" evidence="13">
    <location>
        <begin position="51"/>
        <end position="81"/>
    </location>
</feature>
<organism evidence="15 16">
    <name type="scientific">Azospirillum oleiclasticum</name>
    <dbReference type="NCBI Taxonomy" id="2735135"/>
    <lineage>
        <taxon>Bacteria</taxon>
        <taxon>Pseudomonadati</taxon>
        <taxon>Pseudomonadota</taxon>
        <taxon>Alphaproteobacteria</taxon>
        <taxon>Rhodospirillales</taxon>
        <taxon>Azospirillaceae</taxon>
        <taxon>Azospirillum</taxon>
    </lineage>
</organism>
<sequence length="331" mass="36055">MERRIRRLGAWRRRPLKGFAFACGSVLLAFWARMAVDHVLPPGYPYLTFFPAVILSAFVGGLMPGVAAAAACGLLAWYFFIPPFDSFGLDGRSVLALGFYVLIVTVDLALIELMHGALDRLDKERARSAALAEQQSLLFTELQHRVSNNLQLTGSLLHLQGMRLTDPDARRALAEASDRLALLGRIHRSLHDPLGAPVRFGRFLDDLCRDVIDASGAKGVSCEVEADDAPLHTDHAVPIALIVTELISNALEHGFVGSGVGRIRVALRHEEAALRLTVRDDGRGLPPDFAMDNGQSLGLRIIRSLVAQLDGRLEFDSDGGTVARIVMPAPR</sequence>
<dbReference type="EC" id="2.7.13.3" evidence="3"/>
<evidence type="ECO:0000256" key="12">
    <source>
        <dbReference type="ARBA" id="ARBA00023136"/>
    </source>
</evidence>
<dbReference type="Proteomes" id="UP000584642">
    <property type="component" value="Unassembled WGS sequence"/>
</dbReference>
<dbReference type="Gene3D" id="3.30.565.10">
    <property type="entry name" value="Histidine kinase-like ATPase, C-terminal domain"/>
    <property type="match status" value="1"/>
</dbReference>
<evidence type="ECO:0000256" key="13">
    <source>
        <dbReference type="SAM" id="Phobius"/>
    </source>
</evidence>
<feature type="domain" description="Histidine kinase" evidence="14">
    <location>
        <begin position="141"/>
        <end position="331"/>
    </location>
</feature>
<evidence type="ECO:0000256" key="3">
    <source>
        <dbReference type="ARBA" id="ARBA00012438"/>
    </source>
</evidence>
<dbReference type="PANTHER" id="PTHR41523:SF8">
    <property type="entry name" value="ETHYLENE RESPONSE SENSOR PROTEIN"/>
    <property type="match status" value="1"/>
</dbReference>
<keyword evidence="8" id="KW-0418">Kinase</keyword>
<dbReference type="InterPro" id="IPR011495">
    <property type="entry name" value="Sig_transdc_His_kin_sub2_dim/P"/>
</dbReference>
<keyword evidence="11" id="KW-0902">Two-component regulatory system</keyword>
<evidence type="ECO:0000256" key="2">
    <source>
        <dbReference type="ARBA" id="ARBA00004141"/>
    </source>
</evidence>
<dbReference type="Pfam" id="PF13493">
    <property type="entry name" value="DUF4118"/>
    <property type="match status" value="1"/>
</dbReference>
<evidence type="ECO:0000256" key="4">
    <source>
        <dbReference type="ARBA" id="ARBA00022553"/>
    </source>
</evidence>
<keyword evidence="4" id="KW-0597">Phosphoprotein</keyword>
<evidence type="ECO:0000256" key="1">
    <source>
        <dbReference type="ARBA" id="ARBA00000085"/>
    </source>
</evidence>
<keyword evidence="5" id="KW-0808">Transferase</keyword>
<comment type="catalytic activity">
    <reaction evidence="1">
        <text>ATP + protein L-histidine = ADP + protein N-phospho-L-histidine.</text>
        <dbReference type="EC" id="2.7.13.3"/>
    </reaction>
</comment>
<evidence type="ECO:0000256" key="11">
    <source>
        <dbReference type="ARBA" id="ARBA00023012"/>
    </source>
</evidence>
<keyword evidence="7" id="KW-0547">Nucleotide-binding</keyword>
<comment type="caution">
    <text evidence="15">The sequence shown here is derived from an EMBL/GenBank/DDBJ whole genome shotgun (WGS) entry which is preliminary data.</text>
</comment>
<dbReference type="InterPro" id="IPR025201">
    <property type="entry name" value="KdpD_TM"/>
</dbReference>
<dbReference type="PANTHER" id="PTHR41523">
    <property type="entry name" value="TWO-COMPONENT SYSTEM SENSOR PROTEIN"/>
    <property type="match status" value="1"/>
</dbReference>
<evidence type="ECO:0000256" key="10">
    <source>
        <dbReference type="ARBA" id="ARBA00022989"/>
    </source>
</evidence>
<dbReference type="InterPro" id="IPR036890">
    <property type="entry name" value="HATPase_C_sf"/>
</dbReference>
<keyword evidence="10 13" id="KW-1133">Transmembrane helix</keyword>
<keyword evidence="16" id="KW-1185">Reference proteome</keyword>
<dbReference type="InterPro" id="IPR004358">
    <property type="entry name" value="Sig_transdc_His_kin-like_C"/>
</dbReference>
<dbReference type="Gene3D" id="1.20.120.620">
    <property type="entry name" value="Backbone structure of the membrane domain of e. Coli histidine kinase receptor kdpd"/>
    <property type="match status" value="1"/>
</dbReference>
<accession>A0ABX2T921</accession>
<reference evidence="15 16" key="1">
    <citation type="submission" date="2020-05" db="EMBL/GenBank/DDBJ databases">
        <title>Azospirillum oleiclasticum sp. nov, a nitrogen-fixing and heavy crude oil-emulsifying bacterium isolated from the crude oil of Yumen Oilfield.</title>
        <authorList>
            <person name="Wu D."/>
            <person name="Cai M."/>
            <person name="Zhang X."/>
        </authorList>
    </citation>
    <scope>NUCLEOTIDE SEQUENCE [LARGE SCALE GENOMIC DNA]</scope>
    <source>
        <strain evidence="15 16">ROY-1-1-2</strain>
    </source>
</reference>
<evidence type="ECO:0000256" key="5">
    <source>
        <dbReference type="ARBA" id="ARBA00022679"/>
    </source>
</evidence>
<name>A0ABX2T921_9PROT</name>
<evidence type="ECO:0000313" key="15">
    <source>
        <dbReference type="EMBL" id="NYZ19638.1"/>
    </source>
</evidence>
<feature type="transmembrane region" description="Helical" evidence="13">
    <location>
        <begin position="93"/>
        <end position="118"/>
    </location>
</feature>